<name>A0ABR0LT50_9PEZI</name>
<keyword evidence="2" id="KW-0539">Nucleus</keyword>
<dbReference type="CDD" id="cd12148">
    <property type="entry name" value="fungal_TF_MHR"/>
    <property type="match status" value="1"/>
</dbReference>
<sequence length="303" mass="33313">MQLCAYPPRTRVSRGRRGARHAELARKLGHLEEMIARLGSKENGRELGEVAGTVPACDSGIAEETQGTRLESVTRDIVSNGGREPRTSEETGPAKADKFMGGPFWRSLSSEVGGLLQLLDQTTEEDTDLDDVLEPSASKFHVPNPRFPFESGPQAVALRSLHPSTSHVALLLKIYQSNVDPIFKLLHRPTLRLSVLEAAADLHNMPGGQSMEALMFAIYFAAVTTLTEENCVAQFAEQKNALSVRFRYGTEMALANADFLSSDNMSTLQALVLFVVSYILTYLHLKFAIAKSRRLQLPPGDRC</sequence>
<evidence type="ECO:0000313" key="6">
    <source>
        <dbReference type="Proteomes" id="UP001357485"/>
    </source>
</evidence>
<keyword evidence="4" id="KW-0812">Transmembrane</keyword>
<evidence type="ECO:0000256" key="1">
    <source>
        <dbReference type="ARBA" id="ARBA00004123"/>
    </source>
</evidence>
<protein>
    <recommendedName>
        <fullName evidence="7">Transcription factor domain-containing protein</fullName>
    </recommendedName>
</protein>
<gene>
    <name evidence="5" type="ORF">LTR16_000147</name>
</gene>
<dbReference type="EMBL" id="JAVRRA010016414">
    <property type="protein sequence ID" value="KAK5202177.1"/>
    <property type="molecule type" value="Genomic_DNA"/>
</dbReference>
<evidence type="ECO:0000256" key="3">
    <source>
        <dbReference type="SAM" id="MobiDB-lite"/>
    </source>
</evidence>
<organism evidence="5 6">
    <name type="scientific">Cryomyces antarcticus</name>
    <dbReference type="NCBI Taxonomy" id="329879"/>
    <lineage>
        <taxon>Eukaryota</taxon>
        <taxon>Fungi</taxon>
        <taxon>Dikarya</taxon>
        <taxon>Ascomycota</taxon>
        <taxon>Pezizomycotina</taxon>
        <taxon>Dothideomycetes</taxon>
        <taxon>Dothideomycetes incertae sedis</taxon>
        <taxon>Cryomyces</taxon>
    </lineage>
</organism>
<keyword evidence="4" id="KW-0472">Membrane</keyword>
<feature type="region of interest" description="Disordered" evidence="3">
    <location>
        <begin position="79"/>
        <end position="98"/>
    </location>
</feature>
<evidence type="ECO:0000256" key="4">
    <source>
        <dbReference type="SAM" id="Phobius"/>
    </source>
</evidence>
<accession>A0ABR0LT50</accession>
<evidence type="ECO:0008006" key="7">
    <source>
        <dbReference type="Google" id="ProtNLM"/>
    </source>
</evidence>
<dbReference type="Proteomes" id="UP001357485">
    <property type="component" value="Unassembled WGS sequence"/>
</dbReference>
<evidence type="ECO:0000256" key="2">
    <source>
        <dbReference type="ARBA" id="ARBA00023242"/>
    </source>
</evidence>
<dbReference type="PANTHER" id="PTHR31001">
    <property type="entry name" value="UNCHARACTERIZED TRANSCRIPTIONAL REGULATORY PROTEIN"/>
    <property type="match status" value="1"/>
</dbReference>
<keyword evidence="4" id="KW-1133">Transmembrane helix</keyword>
<keyword evidence="6" id="KW-1185">Reference proteome</keyword>
<feature type="transmembrane region" description="Helical" evidence="4">
    <location>
        <begin position="268"/>
        <end position="285"/>
    </location>
</feature>
<reference evidence="5 6" key="1">
    <citation type="submission" date="2023-08" db="EMBL/GenBank/DDBJ databases">
        <title>Black Yeasts Isolated from many extreme environments.</title>
        <authorList>
            <person name="Coleine C."/>
            <person name="Stajich J.E."/>
            <person name="Selbmann L."/>
        </authorList>
    </citation>
    <scope>NUCLEOTIDE SEQUENCE [LARGE SCALE GENOMIC DNA]</scope>
    <source>
        <strain evidence="5 6">CCFEE 536</strain>
    </source>
</reference>
<dbReference type="InterPro" id="IPR050613">
    <property type="entry name" value="Sec_Metabolite_Reg"/>
</dbReference>
<comment type="caution">
    <text evidence="5">The sequence shown here is derived from an EMBL/GenBank/DDBJ whole genome shotgun (WGS) entry which is preliminary data.</text>
</comment>
<evidence type="ECO:0000313" key="5">
    <source>
        <dbReference type="EMBL" id="KAK5202177.1"/>
    </source>
</evidence>
<proteinExistence type="predicted"/>
<comment type="subcellular location">
    <subcellularLocation>
        <location evidence="1">Nucleus</location>
    </subcellularLocation>
</comment>
<dbReference type="PANTHER" id="PTHR31001:SF85">
    <property type="entry name" value="ZN(II)2CYS6 TRANSCRIPTION FACTOR (EUROFUNG)"/>
    <property type="match status" value="1"/>
</dbReference>